<dbReference type="GO" id="GO:0003697">
    <property type="term" value="F:single-stranded DNA binding"/>
    <property type="evidence" value="ECO:0007669"/>
    <property type="project" value="UniProtKB-UniRule"/>
</dbReference>
<organism evidence="11 12">
    <name type="scientific">Aphidius gifuensis</name>
    <name type="common">Parasitoid wasp</name>
    <dbReference type="NCBI Taxonomy" id="684658"/>
    <lineage>
        <taxon>Eukaryota</taxon>
        <taxon>Metazoa</taxon>
        <taxon>Ecdysozoa</taxon>
        <taxon>Arthropoda</taxon>
        <taxon>Hexapoda</taxon>
        <taxon>Insecta</taxon>
        <taxon>Pterygota</taxon>
        <taxon>Neoptera</taxon>
        <taxon>Endopterygota</taxon>
        <taxon>Hymenoptera</taxon>
        <taxon>Apocrita</taxon>
        <taxon>Ichneumonoidea</taxon>
        <taxon>Braconidae</taxon>
        <taxon>Aphidiinae</taxon>
        <taxon>Aphidius</taxon>
    </lineage>
</organism>
<dbReference type="OrthoDB" id="272392at2759"/>
<comment type="caution">
    <text evidence="11">The sequence shown here is derived from an EMBL/GenBank/DDBJ whole genome shotgun (WGS) entry which is preliminary data.</text>
</comment>
<reference evidence="11 12" key="1">
    <citation type="submission" date="2020-08" db="EMBL/GenBank/DDBJ databases">
        <title>Aphidius gifuensis genome sequencing and assembly.</title>
        <authorList>
            <person name="Du Z."/>
        </authorList>
    </citation>
    <scope>NUCLEOTIDE SEQUENCE [LARGE SCALE GENOMIC DNA]</scope>
    <source>
        <strain evidence="11">YNYX2018</strain>
        <tissue evidence="11">Adults</tissue>
    </source>
</reference>
<keyword evidence="6 7" id="KW-0539">Nucleus</keyword>
<keyword evidence="4 7" id="KW-0240">DNA-directed RNA polymerase</keyword>
<protein>
    <recommendedName>
        <fullName evidence="3 7">DNA-directed RNA polymerase III subunit RPC3</fullName>
        <shortName evidence="7">RNA polymerase III subunit C3</shortName>
    </recommendedName>
</protein>
<dbReference type="Pfam" id="PF20912">
    <property type="entry name" value="RPC3_helical"/>
    <property type="match status" value="1"/>
</dbReference>
<keyword evidence="5 7" id="KW-0804">Transcription</keyword>
<dbReference type="InterPro" id="IPR036388">
    <property type="entry name" value="WH-like_DNA-bd_sf"/>
</dbReference>
<comment type="similarity">
    <text evidence="2 7">Belongs to the eukaryotic RPC3/POLR3C RNA polymerase subunit family.</text>
</comment>
<comment type="subcellular location">
    <subcellularLocation>
        <location evidence="1 7">Nucleus</location>
    </subcellularLocation>
</comment>
<dbReference type="FunFam" id="1.10.10.10:FF:000218">
    <property type="entry name" value="DNA-directed RNA polymerase III subunit RPC3"/>
    <property type="match status" value="1"/>
</dbReference>
<evidence type="ECO:0000256" key="3">
    <source>
        <dbReference type="ARBA" id="ARBA00016689"/>
    </source>
</evidence>
<dbReference type="GO" id="GO:0005666">
    <property type="term" value="C:RNA polymerase III complex"/>
    <property type="evidence" value="ECO:0007669"/>
    <property type="project" value="UniProtKB-UniRule"/>
</dbReference>
<dbReference type="Pfam" id="PF05645">
    <property type="entry name" value="RNA_pol_Rpc82"/>
    <property type="match status" value="1"/>
</dbReference>
<dbReference type="EMBL" id="JACMRX010000003">
    <property type="protein sequence ID" value="KAF7992573.1"/>
    <property type="molecule type" value="Genomic_DNA"/>
</dbReference>
<comment type="subunit">
    <text evidence="7">Component of the RNA polymerase III (Pol III) complex consisting of 17 subunits.</text>
</comment>
<dbReference type="InterPro" id="IPR008806">
    <property type="entry name" value="RNA_pol_III_Rpc82_C"/>
</dbReference>
<dbReference type="InterPro" id="IPR039748">
    <property type="entry name" value="RPC3"/>
</dbReference>
<gene>
    <name evidence="11" type="ORF">HCN44_004917</name>
</gene>
<dbReference type="Pfam" id="PF22536">
    <property type="entry name" value="WHD_POLR3C"/>
    <property type="match status" value="1"/>
</dbReference>
<evidence type="ECO:0000259" key="9">
    <source>
        <dbReference type="Pfam" id="PF08221"/>
    </source>
</evidence>
<evidence type="ECO:0000256" key="5">
    <source>
        <dbReference type="ARBA" id="ARBA00023163"/>
    </source>
</evidence>
<evidence type="ECO:0000313" key="12">
    <source>
        <dbReference type="Proteomes" id="UP000639338"/>
    </source>
</evidence>
<name>A0A834XU64_APHGI</name>
<evidence type="ECO:0000256" key="2">
    <source>
        <dbReference type="ARBA" id="ARBA00007206"/>
    </source>
</evidence>
<dbReference type="PANTHER" id="PTHR12949:SF0">
    <property type="entry name" value="DNA-DIRECTED RNA POLYMERASE III SUBUNIT RPC3"/>
    <property type="match status" value="1"/>
</dbReference>
<evidence type="ECO:0000259" key="10">
    <source>
        <dbReference type="Pfam" id="PF22536"/>
    </source>
</evidence>
<dbReference type="AlphaFoldDB" id="A0A834XU64"/>
<comment type="function">
    <text evidence="7">DNA-dependent RNA polymerase catalyzes the transcription of DNA into RNA using the four ribonucleoside triphosphates as substrates. Specific core component of RNA polymerase III which synthesizes small RNAs, such as 5S rRNA and tRNAs.</text>
</comment>
<evidence type="ECO:0000256" key="7">
    <source>
        <dbReference type="RuleBase" id="RU367076"/>
    </source>
</evidence>
<evidence type="ECO:0000256" key="6">
    <source>
        <dbReference type="ARBA" id="ARBA00023242"/>
    </source>
</evidence>
<dbReference type="Proteomes" id="UP000639338">
    <property type="component" value="Unassembled WGS sequence"/>
</dbReference>
<sequence>MTTYEGKLCSSILKEHFGDVVKQVGDTLFNYGSQDLRFLVVLTKLPLSQVKKSLCVLIKFGIVFHEKKPKGTMYTLNSGAIIMMLRYSRFIHMVKSNTGDEAEIMLEEILKQGYELASKVIIKTHERIFVRTNEEPAFPDLVKQFELLTKNEYIMRCTASDEKGICAGEKPDYSMPKLELPAFPKLARGEEADAGDKGVYWRVNFDRFIQDTRDQLVVNMVNDQIDELAGDLMRQLLILSYQRTAGWSDSLNPVPLTEIREQVKKNSGNPQLCSYVDQYLRIIGEDFSYNNDTQNIIRRVGESSGGQYSINIQEAFSQLADATLTNIIMERFGSKAARLFSIVLINPHIQIEKIQSMMLVDPKDAKRLTFALLKENYIQMEEIKETAAALATSSHYLFYVNKNNVVKMQMEYCYQAIYNMSQRRTHEATVNKRVTDKYLRMQVIKNNLKASGAGDEQINEIDEMMTTVEYEEVERVNTKIKVLSGAEIKIEETLFILSMYLRYH</sequence>
<dbReference type="InterPro" id="IPR055207">
    <property type="entry name" value="POLR3C_WHD"/>
</dbReference>
<dbReference type="Pfam" id="PF08221">
    <property type="entry name" value="HTH_9"/>
    <property type="match status" value="1"/>
</dbReference>
<accession>A0A834XU64</accession>
<dbReference type="Gene3D" id="6.10.140.1450">
    <property type="match status" value="1"/>
</dbReference>
<dbReference type="Gene3D" id="1.10.10.10">
    <property type="entry name" value="Winged helix-like DNA-binding domain superfamily/Winged helix DNA-binding domain"/>
    <property type="match status" value="4"/>
</dbReference>
<feature type="domain" description="RNA polymerase III Rpc82 C -terminal" evidence="8">
    <location>
        <begin position="193"/>
        <end position="319"/>
    </location>
</feature>
<dbReference type="GO" id="GO:0006351">
    <property type="term" value="P:DNA-templated transcription"/>
    <property type="evidence" value="ECO:0007669"/>
    <property type="project" value="InterPro"/>
</dbReference>
<evidence type="ECO:0000256" key="4">
    <source>
        <dbReference type="ARBA" id="ARBA00022478"/>
    </source>
</evidence>
<feature type="domain" description="DNA-directed RNA polymerase III subunit RPC3 winged-helix" evidence="10">
    <location>
        <begin position="324"/>
        <end position="400"/>
    </location>
</feature>
<evidence type="ECO:0000313" key="11">
    <source>
        <dbReference type="EMBL" id="KAF7992573.1"/>
    </source>
</evidence>
<evidence type="ECO:0000256" key="1">
    <source>
        <dbReference type="ARBA" id="ARBA00004123"/>
    </source>
</evidence>
<dbReference type="InterPro" id="IPR013197">
    <property type="entry name" value="RNA_pol_III_RPC82-rel_HTH"/>
</dbReference>
<proteinExistence type="inferred from homology"/>
<evidence type="ECO:0000259" key="8">
    <source>
        <dbReference type="Pfam" id="PF05645"/>
    </source>
</evidence>
<dbReference type="PANTHER" id="PTHR12949">
    <property type="entry name" value="RNA POLYMERASE III DNA DIRECTED -RELATED"/>
    <property type="match status" value="1"/>
</dbReference>
<keyword evidence="12" id="KW-1185">Reference proteome</keyword>
<feature type="domain" description="RNA polymerase III subunit RPC82-related helix-turn-helix" evidence="9">
    <location>
        <begin position="7"/>
        <end position="64"/>
    </location>
</feature>